<evidence type="ECO:0000313" key="2">
    <source>
        <dbReference type="Proteomes" id="UP000215453"/>
    </source>
</evidence>
<reference evidence="1 2" key="1">
    <citation type="submission" date="2016-10" db="EMBL/GenBank/DDBJ databases">
        <authorList>
            <person name="Varghese N."/>
        </authorList>
    </citation>
    <scope>NUCLEOTIDE SEQUENCE [LARGE SCALE GENOMIC DNA]</scope>
</reference>
<sequence length="366" mass="41858">MSNQSTANAARPSWPLERKLKVLLALSKQEGEYDSKDARDSGNTFQLQHDDDVTKADIEWINQDRDKWDEKRRAAWDLWNDRYLPLLLKGWKARTLESLVKREPGHRSIMEQILQCLDEIFFGGKIAAYCTFQWSDYDGNFAFTSLKNPGEVTMRVNLHGEAHGAKDVWHLVGTILHELCHVQQYVCGCQGGKLCGSCGQEKSFPHSDCFFDLSLHVETLASKLHDTEIDLGRKEAFVDRYRSSAPHATIVTIYERFKRERLDISHELVLRQESPATIPQPLASYFTTAAGWPGLLDSTEMTPASVGTLDANDDDTWRDALREAWPPSRKMKTLDVLSKQEHSEDSREIETTFKLMHDDDVTNRDI</sequence>
<evidence type="ECO:0000313" key="1">
    <source>
        <dbReference type="EMBL" id="SMY18613.1"/>
    </source>
</evidence>
<gene>
    <name evidence="1" type="ORF">ZT1A5_G48</name>
</gene>
<proteinExistence type="predicted"/>
<evidence type="ECO:0008006" key="3">
    <source>
        <dbReference type="Google" id="ProtNLM"/>
    </source>
</evidence>
<organism evidence="1 2">
    <name type="scientific">Zymoseptoria tritici ST99CH_1A5</name>
    <dbReference type="NCBI Taxonomy" id="1276529"/>
    <lineage>
        <taxon>Eukaryota</taxon>
        <taxon>Fungi</taxon>
        <taxon>Dikarya</taxon>
        <taxon>Ascomycota</taxon>
        <taxon>Pezizomycotina</taxon>
        <taxon>Dothideomycetes</taxon>
        <taxon>Dothideomycetidae</taxon>
        <taxon>Mycosphaerellales</taxon>
        <taxon>Mycosphaerellaceae</taxon>
        <taxon>Zymoseptoria</taxon>
    </lineage>
</organism>
<protein>
    <recommendedName>
        <fullName evidence="3">SprT-like domain-containing protein</fullName>
    </recommendedName>
</protein>
<dbReference type="EMBL" id="LT882676">
    <property type="protein sequence ID" value="SMY18613.1"/>
    <property type="molecule type" value="Genomic_DNA"/>
</dbReference>
<dbReference type="Proteomes" id="UP000215453">
    <property type="component" value="Chromosome 1"/>
</dbReference>
<name>A0A1Y6L2D2_ZYMTR</name>
<dbReference type="AlphaFoldDB" id="A0A1Y6L2D2"/>
<accession>A0A1Y6L2D2</accession>